<dbReference type="RefSeq" id="WP_346229803.1">
    <property type="nucleotide sequence ID" value="NZ_JBDJAW010000040.1"/>
</dbReference>
<evidence type="ECO:0000313" key="7">
    <source>
        <dbReference type="Proteomes" id="UP001447516"/>
    </source>
</evidence>
<feature type="domain" description="O-methyltransferase C-terminal" evidence="4">
    <location>
        <begin position="112"/>
        <end position="315"/>
    </location>
</feature>
<reference evidence="6 7" key="1">
    <citation type="submission" date="2024-05" db="EMBL/GenBank/DDBJ databases">
        <title>Microbispora sp.ZYX-F-249.</title>
        <authorList>
            <person name="Xie H."/>
        </authorList>
    </citation>
    <scope>NUCLEOTIDE SEQUENCE [LARGE SCALE GENOMIC DNA]</scope>
    <source>
        <strain evidence="6 7">ZYX-F-249</strain>
    </source>
</reference>
<protein>
    <submittedName>
        <fullName evidence="6">Methyltransferase</fullName>
    </submittedName>
</protein>
<comment type="caution">
    <text evidence="6">The sequence shown here is derived from an EMBL/GenBank/DDBJ whole genome shotgun (WGS) entry which is preliminary data.</text>
</comment>
<gene>
    <name evidence="6" type="ORF">AAH991_32800</name>
</gene>
<evidence type="ECO:0000259" key="5">
    <source>
        <dbReference type="Pfam" id="PF08100"/>
    </source>
</evidence>
<keyword evidence="7" id="KW-1185">Reference proteome</keyword>
<dbReference type="InterPro" id="IPR001077">
    <property type="entry name" value="COMT_C"/>
</dbReference>
<proteinExistence type="predicted"/>
<dbReference type="Gene3D" id="1.10.287.1350">
    <property type="match status" value="1"/>
</dbReference>
<dbReference type="CDD" id="cd02440">
    <property type="entry name" value="AdoMet_MTases"/>
    <property type="match status" value="1"/>
</dbReference>
<dbReference type="InterPro" id="IPR029063">
    <property type="entry name" value="SAM-dependent_MTases_sf"/>
</dbReference>
<dbReference type="PIRSF" id="PIRSF005739">
    <property type="entry name" value="O-mtase"/>
    <property type="match status" value="1"/>
</dbReference>
<evidence type="ECO:0000256" key="2">
    <source>
        <dbReference type="ARBA" id="ARBA00022679"/>
    </source>
</evidence>
<dbReference type="PANTHER" id="PTHR43712:SF2">
    <property type="entry name" value="O-METHYLTRANSFERASE CICE"/>
    <property type="match status" value="1"/>
</dbReference>
<dbReference type="SUPFAM" id="SSF53335">
    <property type="entry name" value="S-adenosyl-L-methionine-dependent methyltransferases"/>
    <property type="match status" value="1"/>
</dbReference>
<dbReference type="SUPFAM" id="SSF46785">
    <property type="entry name" value="Winged helix' DNA-binding domain"/>
    <property type="match status" value="1"/>
</dbReference>
<dbReference type="Gene3D" id="3.40.50.150">
    <property type="entry name" value="Vaccinia Virus protein VP39"/>
    <property type="match status" value="1"/>
</dbReference>
<evidence type="ECO:0000259" key="4">
    <source>
        <dbReference type="Pfam" id="PF00891"/>
    </source>
</evidence>
<dbReference type="EMBL" id="JBDJAW010000040">
    <property type="protein sequence ID" value="MEN3539929.1"/>
    <property type="molecule type" value="Genomic_DNA"/>
</dbReference>
<dbReference type="PANTHER" id="PTHR43712">
    <property type="entry name" value="PUTATIVE (AFU_ORTHOLOGUE AFUA_4G14580)-RELATED"/>
    <property type="match status" value="1"/>
</dbReference>
<dbReference type="Pfam" id="PF08100">
    <property type="entry name" value="Dimerisation"/>
    <property type="match status" value="1"/>
</dbReference>
<dbReference type="PROSITE" id="PS51683">
    <property type="entry name" value="SAM_OMT_II"/>
    <property type="match status" value="1"/>
</dbReference>
<dbReference type="GO" id="GO:0032259">
    <property type="term" value="P:methylation"/>
    <property type="evidence" value="ECO:0007669"/>
    <property type="project" value="UniProtKB-KW"/>
</dbReference>
<organism evidence="6 7">
    <name type="scientific">Microbispora maris</name>
    <dbReference type="NCBI Taxonomy" id="3144104"/>
    <lineage>
        <taxon>Bacteria</taxon>
        <taxon>Bacillati</taxon>
        <taxon>Actinomycetota</taxon>
        <taxon>Actinomycetes</taxon>
        <taxon>Streptosporangiales</taxon>
        <taxon>Streptosporangiaceae</taxon>
        <taxon>Microbispora</taxon>
    </lineage>
</organism>
<keyword evidence="3" id="KW-0949">S-adenosyl-L-methionine</keyword>
<keyword evidence="1 6" id="KW-0489">Methyltransferase</keyword>
<dbReference type="Proteomes" id="UP001447516">
    <property type="component" value="Unassembled WGS sequence"/>
</dbReference>
<dbReference type="InterPro" id="IPR036390">
    <property type="entry name" value="WH_DNA-bd_sf"/>
</dbReference>
<accession>A0ABV0AXD3</accession>
<feature type="domain" description="O-methyltransferase dimerisation" evidence="5">
    <location>
        <begin position="19"/>
        <end position="84"/>
    </location>
</feature>
<dbReference type="GO" id="GO:0008168">
    <property type="term" value="F:methyltransferase activity"/>
    <property type="evidence" value="ECO:0007669"/>
    <property type="project" value="UniProtKB-KW"/>
</dbReference>
<dbReference type="InterPro" id="IPR012967">
    <property type="entry name" value="COMT_dimerisation"/>
</dbReference>
<dbReference type="Pfam" id="PF00891">
    <property type="entry name" value="Methyltransf_2"/>
    <property type="match status" value="1"/>
</dbReference>
<evidence type="ECO:0000313" key="6">
    <source>
        <dbReference type="EMBL" id="MEN3539929.1"/>
    </source>
</evidence>
<dbReference type="InterPro" id="IPR036388">
    <property type="entry name" value="WH-like_DNA-bd_sf"/>
</dbReference>
<keyword evidence="2" id="KW-0808">Transferase</keyword>
<evidence type="ECO:0000256" key="1">
    <source>
        <dbReference type="ARBA" id="ARBA00022603"/>
    </source>
</evidence>
<dbReference type="Gene3D" id="1.10.10.10">
    <property type="entry name" value="Winged helix-like DNA-binding domain superfamily/Winged helix DNA-binding domain"/>
    <property type="match status" value="1"/>
</dbReference>
<sequence>MVDAKGAGAGLWAAAHLGTPMALRVAATLRVADHIAAGTGTAPELAKACGADADALDRLLRYLAVRGYFSREDDGRYGLTPLGEPLRDDHPDGMRAQLDLETALGRAELAFVQLLHSVRTGEAGYPLQFGRSFWEDLVADPARKSSFDSSMSALVPARSPAVIGGYDWASLGTLVDVGGGDGSLLIALLRAYPQLRGTVVDQPMTARAARQALEEAGLDDRGDAVPGDFFEPLPAGAGGYVLSWILHNWNDDAACRILRRCAEAAGAHGRVLVIEKTGPDGRSPHTGMDLRMLTFIGGKERGLAELDGLAGEAGLRVVAVHPAGVLSITELAAA</sequence>
<evidence type="ECO:0000256" key="3">
    <source>
        <dbReference type="ARBA" id="ARBA00022691"/>
    </source>
</evidence>
<name>A0ABV0AXD3_9ACTN</name>
<dbReference type="InterPro" id="IPR016461">
    <property type="entry name" value="COMT-like"/>
</dbReference>